<evidence type="ECO:0008006" key="3">
    <source>
        <dbReference type="Google" id="ProtNLM"/>
    </source>
</evidence>
<keyword evidence="2" id="KW-1185">Reference proteome</keyword>
<dbReference type="RefSeq" id="WP_154788568.1">
    <property type="nucleotide sequence ID" value="NZ_WMBB01000006.1"/>
</dbReference>
<sequence>MTESTARLDELRGTAPTCRHNARTIAALTSNPGCTRRALLDAAAVDKAAIARELGYPPQFGQSQFAITRGNAFEAMVKANGCAELLALLRMKLGLTIPEAAYEDLNAIGENTGNAVRYKRTRQLLERALQTGEGTLFDHPLLRLEIAGATAHLEPDVVAVQIEGKFHVVEIKAFAVIDGQAEPAQVAAAARQSAVYVLALRELLGELGEPPERVSHNVVLVCPRDFTNRPTAELVDVRKQLAVITRQLSRMTAITDLIEGLPEGMTFDLGEGLGEMIAATPARYAPECMSNCELAFMCRDEARRCGSVDVLGRGICDELGGIDSLTTVLGLADGSLTPGPEHADIARILREAHRLRQELAG</sequence>
<proteinExistence type="predicted"/>
<protein>
    <recommendedName>
        <fullName evidence="3">Secreted protein</fullName>
    </recommendedName>
</protein>
<evidence type="ECO:0000313" key="1">
    <source>
        <dbReference type="EMBL" id="MTE14175.1"/>
    </source>
</evidence>
<dbReference type="EMBL" id="WMBB01000006">
    <property type="protein sequence ID" value="MTE14175.1"/>
    <property type="molecule type" value="Genomic_DNA"/>
</dbReference>
<name>A0A6I3L0F9_9NOCA</name>
<evidence type="ECO:0000313" key="2">
    <source>
        <dbReference type="Proteomes" id="UP000432464"/>
    </source>
</evidence>
<organism evidence="1 2">
    <name type="scientific">Nocardia aurantiaca</name>
    <dbReference type="NCBI Taxonomy" id="2675850"/>
    <lineage>
        <taxon>Bacteria</taxon>
        <taxon>Bacillati</taxon>
        <taxon>Actinomycetota</taxon>
        <taxon>Actinomycetes</taxon>
        <taxon>Mycobacteriales</taxon>
        <taxon>Nocardiaceae</taxon>
        <taxon>Nocardia</taxon>
    </lineage>
</organism>
<dbReference type="AlphaFoldDB" id="A0A6I3L0F9"/>
<reference evidence="1 2" key="1">
    <citation type="submission" date="2019-11" db="EMBL/GenBank/DDBJ databases">
        <title>Nocardia sp. nov. CT2-14 isolated from soil.</title>
        <authorList>
            <person name="Kanchanasin P."/>
            <person name="Tanasupawat S."/>
            <person name="Yuki M."/>
            <person name="Kudo T."/>
        </authorList>
    </citation>
    <scope>NUCLEOTIDE SEQUENCE [LARGE SCALE GENOMIC DNA]</scope>
    <source>
        <strain evidence="1 2">CT2-14</strain>
    </source>
</reference>
<accession>A0A6I3L0F9</accession>
<comment type="caution">
    <text evidence="1">The sequence shown here is derived from an EMBL/GenBank/DDBJ whole genome shotgun (WGS) entry which is preliminary data.</text>
</comment>
<dbReference type="Proteomes" id="UP000432464">
    <property type="component" value="Unassembled WGS sequence"/>
</dbReference>
<gene>
    <name evidence="1" type="ORF">GLP40_15560</name>
</gene>